<reference evidence="1" key="1">
    <citation type="submission" date="2019-10" db="EMBL/GenBank/DDBJ databases">
        <authorList>
            <consortium name="DOE Joint Genome Institute"/>
            <person name="Kuo A."/>
            <person name="Miyauchi S."/>
            <person name="Kiss E."/>
            <person name="Drula E."/>
            <person name="Kohler A."/>
            <person name="Sanchez-Garcia M."/>
            <person name="Andreopoulos B."/>
            <person name="Barry K.W."/>
            <person name="Bonito G."/>
            <person name="Buee M."/>
            <person name="Carver A."/>
            <person name="Chen C."/>
            <person name="Cichocki N."/>
            <person name="Clum A."/>
            <person name="Culley D."/>
            <person name="Crous P.W."/>
            <person name="Fauchery L."/>
            <person name="Girlanda M."/>
            <person name="Hayes R."/>
            <person name="Keri Z."/>
            <person name="Labutti K."/>
            <person name="Lipzen A."/>
            <person name="Lombard V."/>
            <person name="Magnuson J."/>
            <person name="Maillard F."/>
            <person name="Morin E."/>
            <person name="Murat C."/>
            <person name="Nolan M."/>
            <person name="Ohm R."/>
            <person name="Pangilinan J."/>
            <person name="Pereira M."/>
            <person name="Perotto S."/>
            <person name="Peter M."/>
            <person name="Riley R."/>
            <person name="Sitrit Y."/>
            <person name="Stielow B."/>
            <person name="Szollosi G."/>
            <person name="Zifcakova L."/>
            <person name="Stursova M."/>
            <person name="Spatafora J.W."/>
            <person name="Tedersoo L."/>
            <person name="Vaario L.-M."/>
            <person name="Yamada A."/>
            <person name="Yan M."/>
            <person name="Wang P."/>
            <person name="Xu J."/>
            <person name="Bruns T."/>
            <person name="Baldrian P."/>
            <person name="Vilgalys R."/>
            <person name="Henrissat B."/>
            <person name="Grigoriev I.V."/>
            <person name="Hibbett D."/>
            <person name="Nagy L.G."/>
            <person name="Martin F.M."/>
        </authorList>
    </citation>
    <scope>NUCLEOTIDE SEQUENCE</scope>
    <source>
        <strain evidence="1">P2</strain>
    </source>
</reference>
<evidence type="ECO:0000313" key="1">
    <source>
        <dbReference type="EMBL" id="KAF9652359.1"/>
    </source>
</evidence>
<gene>
    <name evidence="1" type="ORF">BDM02DRAFT_3266424</name>
</gene>
<comment type="caution">
    <text evidence="1">The sequence shown here is derived from an EMBL/GenBank/DDBJ whole genome shotgun (WGS) entry which is preliminary data.</text>
</comment>
<sequence>MVVQETTPTPSTWAEVYTLIEVKISDDLDRFANPPNGGTPPEYQVTIDVTKNYPNEKEATRQFRTWVYSIPVAGTTARLLHWDRPGVIVTESFNCKSNPEILIGFVWRFSKATNEQRGFDRSKISGVQMYLGWKQRVQSSENS</sequence>
<proteinExistence type="predicted"/>
<reference evidence="1" key="2">
    <citation type="journal article" date="2020" name="Nat. Commun.">
        <title>Large-scale genome sequencing of mycorrhizal fungi provides insights into the early evolution of symbiotic traits.</title>
        <authorList>
            <person name="Miyauchi S."/>
            <person name="Kiss E."/>
            <person name="Kuo A."/>
            <person name="Drula E."/>
            <person name="Kohler A."/>
            <person name="Sanchez-Garcia M."/>
            <person name="Morin E."/>
            <person name="Andreopoulos B."/>
            <person name="Barry K.W."/>
            <person name="Bonito G."/>
            <person name="Buee M."/>
            <person name="Carver A."/>
            <person name="Chen C."/>
            <person name="Cichocki N."/>
            <person name="Clum A."/>
            <person name="Culley D."/>
            <person name="Crous P.W."/>
            <person name="Fauchery L."/>
            <person name="Girlanda M."/>
            <person name="Hayes R.D."/>
            <person name="Keri Z."/>
            <person name="LaButti K."/>
            <person name="Lipzen A."/>
            <person name="Lombard V."/>
            <person name="Magnuson J."/>
            <person name="Maillard F."/>
            <person name="Murat C."/>
            <person name="Nolan M."/>
            <person name="Ohm R.A."/>
            <person name="Pangilinan J."/>
            <person name="Pereira M.F."/>
            <person name="Perotto S."/>
            <person name="Peter M."/>
            <person name="Pfister S."/>
            <person name="Riley R."/>
            <person name="Sitrit Y."/>
            <person name="Stielow J.B."/>
            <person name="Szollosi G."/>
            <person name="Zifcakova L."/>
            <person name="Stursova M."/>
            <person name="Spatafora J.W."/>
            <person name="Tedersoo L."/>
            <person name="Vaario L.M."/>
            <person name="Yamada A."/>
            <person name="Yan M."/>
            <person name="Wang P."/>
            <person name="Xu J."/>
            <person name="Bruns T."/>
            <person name="Baldrian P."/>
            <person name="Vilgalys R."/>
            <person name="Dunand C."/>
            <person name="Henrissat B."/>
            <person name="Grigoriev I.V."/>
            <person name="Hibbett D."/>
            <person name="Nagy L.G."/>
            <person name="Martin F.M."/>
        </authorList>
    </citation>
    <scope>NUCLEOTIDE SEQUENCE</scope>
    <source>
        <strain evidence="1">P2</strain>
    </source>
</reference>
<organism evidence="1 2">
    <name type="scientific">Thelephora ganbajun</name>
    <name type="common">Ganba fungus</name>
    <dbReference type="NCBI Taxonomy" id="370292"/>
    <lineage>
        <taxon>Eukaryota</taxon>
        <taxon>Fungi</taxon>
        <taxon>Dikarya</taxon>
        <taxon>Basidiomycota</taxon>
        <taxon>Agaricomycotina</taxon>
        <taxon>Agaricomycetes</taxon>
        <taxon>Thelephorales</taxon>
        <taxon>Thelephoraceae</taxon>
        <taxon>Thelephora</taxon>
    </lineage>
</organism>
<evidence type="ECO:0000313" key="2">
    <source>
        <dbReference type="Proteomes" id="UP000886501"/>
    </source>
</evidence>
<accession>A0ACB6ZSF7</accession>
<dbReference type="Proteomes" id="UP000886501">
    <property type="component" value="Unassembled WGS sequence"/>
</dbReference>
<dbReference type="EMBL" id="MU117969">
    <property type="protein sequence ID" value="KAF9652359.1"/>
    <property type="molecule type" value="Genomic_DNA"/>
</dbReference>
<keyword evidence="2" id="KW-1185">Reference proteome</keyword>
<protein>
    <submittedName>
        <fullName evidence="1">Uncharacterized protein</fullName>
    </submittedName>
</protein>
<name>A0ACB6ZSF7_THEGA</name>